<dbReference type="SUPFAM" id="SSF141255">
    <property type="entry name" value="YccV-like"/>
    <property type="match status" value="1"/>
</dbReference>
<feature type="domain" description="Hemimethylated DNA-binding" evidence="3">
    <location>
        <begin position="4"/>
        <end position="101"/>
    </location>
</feature>
<name>A0A8J7V2P9_9PROT</name>
<proteinExistence type="predicted"/>
<feature type="compositionally biased region" description="Basic and acidic residues" evidence="2">
    <location>
        <begin position="79"/>
        <end position="96"/>
    </location>
</feature>
<dbReference type="GO" id="GO:0003677">
    <property type="term" value="F:DNA binding"/>
    <property type="evidence" value="ECO:0007669"/>
    <property type="project" value="UniProtKB-UniRule"/>
</dbReference>
<dbReference type="InterPro" id="IPR011722">
    <property type="entry name" value="Hemimethylated_DNA-bd_dom"/>
</dbReference>
<dbReference type="Gene3D" id="2.30.30.390">
    <property type="entry name" value="Hemimethylated DNA-binding domain"/>
    <property type="match status" value="1"/>
</dbReference>
<evidence type="ECO:0000256" key="2">
    <source>
        <dbReference type="SAM" id="MobiDB-lite"/>
    </source>
</evidence>
<comment type="caution">
    <text evidence="4">The sequence shown here is derived from an EMBL/GenBank/DDBJ whole genome shotgun (WGS) entry which is preliminary data.</text>
</comment>
<dbReference type="InterPro" id="IPR036623">
    <property type="entry name" value="Hemimethylated_DNA-bd_sf"/>
</dbReference>
<dbReference type="Proteomes" id="UP000672602">
    <property type="component" value="Unassembled WGS sequence"/>
</dbReference>
<dbReference type="RefSeq" id="WP_210682142.1">
    <property type="nucleotide sequence ID" value="NZ_JAGMWN010000004.1"/>
</dbReference>
<reference evidence="4" key="1">
    <citation type="submission" date="2021-04" db="EMBL/GenBank/DDBJ databases">
        <authorList>
            <person name="Zhang D.-C."/>
        </authorList>
    </citation>
    <scope>NUCLEOTIDE SEQUENCE</scope>
    <source>
        <strain evidence="4">CGMCC 1.15697</strain>
    </source>
</reference>
<dbReference type="Pfam" id="PF08755">
    <property type="entry name" value="YccV-like"/>
    <property type="match status" value="1"/>
</dbReference>
<sequence length="105" mass="12359">MLHSAKYIPGEIVRHRRFEYRGVIVDVDPVFQGTEEWYAEMARSHPPKDRPWYHVLVDAEEAMTYVAERHLERDPDDSPIDHPMIDDLLGERRDDGSYAPLHTMN</sequence>
<accession>A0A8J7V2P9</accession>
<keyword evidence="4" id="KW-0346">Stress response</keyword>
<feature type="region of interest" description="Disordered" evidence="2">
    <location>
        <begin position="69"/>
        <end position="105"/>
    </location>
</feature>
<dbReference type="NCBIfam" id="TIGR02097">
    <property type="entry name" value="yccV"/>
    <property type="match status" value="1"/>
</dbReference>
<evidence type="ECO:0000259" key="3">
    <source>
        <dbReference type="SMART" id="SM00992"/>
    </source>
</evidence>
<protein>
    <recommendedName>
        <fullName evidence="1">Heat shock protein HspQ</fullName>
    </recommendedName>
</protein>
<keyword evidence="5" id="KW-1185">Reference proteome</keyword>
<dbReference type="SMART" id="SM00992">
    <property type="entry name" value="YccV-like"/>
    <property type="match status" value="1"/>
</dbReference>
<dbReference type="EMBL" id="JAGMWN010000004">
    <property type="protein sequence ID" value="MBP5857565.1"/>
    <property type="molecule type" value="Genomic_DNA"/>
</dbReference>
<evidence type="ECO:0000313" key="4">
    <source>
        <dbReference type="EMBL" id="MBP5857565.1"/>
    </source>
</evidence>
<organism evidence="4 5">
    <name type="scientific">Marivibrio halodurans</name>
    <dbReference type="NCBI Taxonomy" id="2039722"/>
    <lineage>
        <taxon>Bacteria</taxon>
        <taxon>Pseudomonadati</taxon>
        <taxon>Pseudomonadota</taxon>
        <taxon>Alphaproteobacteria</taxon>
        <taxon>Rhodospirillales</taxon>
        <taxon>Rhodospirillaceae</taxon>
        <taxon>Marivibrio</taxon>
    </lineage>
</organism>
<evidence type="ECO:0000313" key="5">
    <source>
        <dbReference type="Proteomes" id="UP000672602"/>
    </source>
</evidence>
<dbReference type="AlphaFoldDB" id="A0A8J7V2P9"/>
<evidence type="ECO:0000256" key="1">
    <source>
        <dbReference type="NCBIfam" id="TIGR02097"/>
    </source>
</evidence>
<gene>
    <name evidence="4" type="primary">hspQ</name>
    <name evidence="4" type="ORF">KAJ83_11135</name>
</gene>